<keyword evidence="2" id="KW-1185">Reference proteome</keyword>
<evidence type="ECO:0000313" key="2">
    <source>
        <dbReference type="Proteomes" id="UP001324427"/>
    </source>
</evidence>
<evidence type="ECO:0000313" key="1">
    <source>
        <dbReference type="EMBL" id="KAK4545378.1"/>
    </source>
</evidence>
<proteinExistence type="predicted"/>
<gene>
    <name evidence="1" type="ORF">LTR36_003558</name>
</gene>
<dbReference type="EMBL" id="JAVFHQ010000020">
    <property type="protein sequence ID" value="KAK4545378.1"/>
    <property type="molecule type" value="Genomic_DNA"/>
</dbReference>
<accession>A0AAV9JJC3</accession>
<organism evidence="1 2">
    <name type="scientific">Oleoguttula mirabilis</name>
    <dbReference type="NCBI Taxonomy" id="1507867"/>
    <lineage>
        <taxon>Eukaryota</taxon>
        <taxon>Fungi</taxon>
        <taxon>Dikarya</taxon>
        <taxon>Ascomycota</taxon>
        <taxon>Pezizomycotina</taxon>
        <taxon>Dothideomycetes</taxon>
        <taxon>Dothideomycetidae</taxon>
        <taxon>Mycosphaerellales</taxon>
        <taxon>Teratosphaeriaceae</taxon>
        <taxon>Oleoguttula</taxon>
    </lineage>
</organism>
<name>A0AAV9JJC3_9PEZI</name>
<dbReference type="AlphaFoldDB" id="A0AAV9JJC3"/>
<dbReference type="Proteomes" id="UP001324427">
    <property type="component" value="Unassembled WGS sequence"/>
</dbReference>
<reference evidence="1 2" key="1">
    <citation type="submission" date="2021-11" db="EMBL/GenBank/DDBJ databases">
        <title>Black yeast isolated from Biological Soil Crust.</title>
        <authorList>
            <person name="Kurbessoian T."/>
        </authorList>
    </citation>
    <scope>NUCLEOTIDE SEQUENCE [LARGE SCALE GENOMIC DNA]</scope>
    <source>
        <strain evidence="1 2">CCFEE 5522</strain>
    </source>
</reference>
<comment type="caution">
    <text evidence="1">The sequence shown here is derived from an EMBL/GenBank/DDBJ whole genome shotgun (WGS) entry which is preliminary data.</text>
</comment>
<protein>
    <submittedName>
        <fullName evidence="1">Uncharacterized protein</fullName>
    </submittedName>
</protein>
<sequence>MTLVPFEYVGVTGLMSRYQDSPVGVYFMIDDNTFFAASIDAYIKHGGSLTFDQRLEFAQAQELTEKVHKALDEECESAAWHTGHSKFGCNLITACVRPYDDQPNAVHRMRDDPANPPDHKRPGATVAASVRVWMVNKLKAQLGREPSPQEDHAILMRATGTKVQEEGFVVTHDGDGENLYQPFSLVQERVPEPGVKEWQWVWNNEDSSRGWQAVLTLVSRRGVHSAGAFRRRKPPLALWEWTLTIHLGLRWYTRILAAAVNSHHYLGSP</sequence>